<name>A0A914DEL4_9BILA</name>
<keyword evidence="1" id="KW-1185">Reference proteome</keyword>
<organism evidence="1 2">
    <name type="scientific">Acrobeloides nanus</name>
    <dbReference type="NCBI Taxonomy" id="290746"/>
    <lineage>
        <taxon>Eukaryota</taxon>
        <taxon>Metazoa</taxon>
        <taxon>Ecdysozoa</taxon>
        <taxon>Nematoda</taxon>
        <taxon>Chromadorea</taxon>
        <taxon>Rhabditida</taxon>
        <taxon>Tylenchina</taxon>
        <taxon>Cephalobomorpha</taxon>
        <taxon>Cephaloboidea</taxon>
        <taxon>Cephalobidae</taxon>
        <taxon>Acrobeloides</taxon>
    </lineage>
</organism>
<evidence type="ECO:0000313" key="2">
    <source>
        <dbReference type="WBParaSite" id="ACRNAN_scaffold23042.g32120.t1"/>
    </source>
</evidence>
<accession>A0A914DEL4</accession>
<evidence type="ECO:0000313" key="1">
    <source>
        <dbReference type="Proteomes" id="UP000887540"/>
    </source>
</evidence>
<dbReference type="AlphaFoldDB" id="A0A914DEL4"/>
<sequence>MIQESITSYLQNNHYYLKLLPEQDCQIWHLNLIHNGQNRTNTYYYLMNVFMPTILYQPDVTMNPQDST</sequence>
<dbReference type="WBParaSite" id="ACRNAN_scaffold23042.g32120.t1">
    <property type="protein sequence ID" value="ACRNAN_scaffold23042.g32120.t1"/>
    <property type="gene ID" value="ACRNAN_scaffold23042.g32120"/>
</dbReference>
<dbReference type="Proteomes" id="UP000887540">
    <property type="component" value="Unplaced"/>
</dbReference>
<reference evidence="2" key="1">
    <citation type="submission" date="2022-11" db="UniProtKB">
        <authorList>
            <consortium name="WormBaseParasite"/>
        </authorList>
    </citation>
    <scope>IDENTIFICATION</scope>
</reference>
<proteinExistence type="predicted"/>
<protein>
    <submittedName>
        <fullName evidence="2">Uncharacterized protein</fullName>
    </submittedName>
</protein>